<gene>
    <name evidence="2" type="ORF">PGO_001980</name>
</gene>
<evidence type="ECO:0000313" key="3">
    <source>
        <dbReference type="Proteomes" id="UP000195521"/>
    </source>
</evidence>
<proteinExistence type="predicted"/>
<dbReference type="Proteomes" id="UP000195521">
    <property type="component" value="Unassembled WGS sequence"/>
</dbReference>
<keyword evidence="3" id="KW-1185">Reference proteome</keyword>
<dbReference type="RefSeq" id="XP_028546847.1">
    <property type="nucleotide sequence ID" value="XM_028691046.1"/>
</dbReference>
<dbReference type="EMBL" id="BDQF01000202">
    <property type="protein sequence ID" value="GAW84258.1"/>
    <property type="molecule type" value="Genomic_DNA"/>
</dbReference>
<keyword evidence="1" id="KW-0812">Transmembrane</keyword>
<name>A0A1Y1JS33_PLAGO</name>
<keyword evidence="1" id="KW-0472">Membrane</keyword>
<keyword evidence="1" id="KW-1133">Transmembrane helix</keyword>
<sequence length="373" mass="44595">MLTLFLYRIIYIYKVLPTLHKYYNCIKYTKSSLSLLKSIYMHKYIIFLFFAQYNLMRDNNVKKYYKKFENGCSNNKNDMYYCSPLLEEGIHADVKYIYYKIYAIKTKLETLDNEFTPDEKNSDKFCIYFKYWFYDQIISKALDESNTQKIFELLYNLNLSHHITCPHNTLKIEEIKTIQLLLYYYLDLTLDINEGSVYNMLCTYGLRDCLNEFIDIYHNYIISEEKKSDNICKELAQLLNNHSKKHLPILECEGGTGKPKSVVLDIESYSNHKGEGTSDSQSERGIIHYSITTILSLVGALIIFFILYKVRINLIMKENIIIHIDRWLHNTILKIRNKNHNQEYIQKELYENISNQNNIIFYNQGKHWSYHYI</sequence>
<evidence type="ECO:0000313" key="2">
    <source>
        <dbReference type="EMBL" id="GAW84258.1"/>
    </source>
</evidence>
<dbReference type="GeneID" id="39745066"/>
<evidence type="ECO:0000256" key="1">
    <source>
        <dbReference type="SAM" id="Phobius"/>
    </source>
</evidence>
<dbReference type="AlphaFoldDB" id="A0A1Y1JS33"/>
<accession>A0A1Y1JS33</accession>
<dbReference type="OMA" id="NICKADD"/>
<reference evidence="3" key="1">
    <citation type="submission" date="2017-04" db="EMBL/GenBank/DDBJ databases">
        <title>Plasmodium gonderi genome.</title>
        <authorList>
            <person name="Arisue N."/>
            <person name="Honma H."/>
            <person name="Kawai S."/>
            <person name="Tougan T."/>
            <person name="Tanabe K."/>
            <person name="Horii T."/>
        </authorList>
    </citation>
    <scope>NUCLEOTIDE SEQUENCE [LARGE SCALE GENOMIC DNA]</scope>
    <source>
        <strain evidence="3">ATCC 30045</strain>
    </source>
</reference>
<dbReference type="OrthoDB" id="388072at2759"/>
<organism evidence="2 3">
    <name type="scientific">Plasmodium gonderi</name>
    <dbReference type="NCBI Taxonomy" id="77519"/>
    <lineage>
        <taxon>Eukaryota</taxon>
        <taxon>Sar</taxon>
        <taxon>Alveolata</taxon>
        <taxon>Apicomplexa</taxon>
        <taxon>Aconoidasida</taxon>
        <taxon>Haemosporida</taxon>
        <taxon>Plasmodiidae</taxon>
        <taxon>Plasmodium</taxon>
        <taxon>Plasmodium (Plasmodium)</taxon>
    </lineage>
</organism>
<protein>
    <submittedName>
        <fullName evidence="2">Variable surface protein</fullName>
    </submittedName>
</protein>
<comment type="caution">
    <text evidence="2">The sequence shown here is derived from an EMBL/GenBank/DDBJ whole genome shotgun (WGS) entry which is preliminary data.</text>
</comment>
<feature type="transmembrane region" description="Helical" evidence="1">
    <location>
        <begin position="286"/>
        <end position="308"/>
    </location>
</feature>